<feature type="chain" id="PRO_5041321690" description="Secretion system C-terminal sorting domain-containing protein" evidence="1">
    <location>
        <begin position="19"/>
        <end position="138"/>
    </location>
</feature>
<comment type="caution">
    <text evidence="3">The sequence shown here is derived from an EMBL/GenBank/DDBJ whole genome shotgun (WGS) entry which is preliminary data.</text>
</comment>
<accession>A0AA37HZM7</accession>
<dbReference type="Gene3D" id="2.60.120.380">
    <property type="match status" value="1"/>
</dbReference>
<organism evidence="3 4">
    <name type="scientific">Segatella bryantii</name>
    <name type="common">Prevotella bryantii</name>
    <dbReference type="NCBI Taxonomy" id="77095"/>
    <lineage>
        <taxon>Bacteria</taxon>
        <taxon>Pseudomonadati</taxon>
        <taxon>Bacteroidota</taxon>
        <taxon>Bacteroidia</taxon>
        <taxon>Bacteroidales</taxon>
        <taxon>Prevotellaceae</taxon>
        <taxon>Segatella</taxon>
    </lineage>
</organism>
<feature type="domain" description="Secretion system C-terminal sorting" evidence="2">
    <location>
        <begin position="65"/>
        <end position="135"/>
    </location>
</feature>
<evidence type="ECO:0000256" key="1">
    <source>
        <dbReference type="SAM" id="SignalP"/>
    </source>
</evidence>
<reference evidence="3" key="1">
    <citation type="submission" date="2021-08" db="EMBL/GenBank/DDBJ databases">
        <title>Prevotella lacticifex sp. nov., isolated from rumen of cow.</title>
        <authorList>
            <person name="Shinkai T."/>
            <person name="Ikeyama N."/>
            <person name="Kumagai M."/>
            <person name="Ohmori H."/>
            <person name="Sakamoto M."/>
            <person name="Ohkuma M."/>
            <person name="Mitsumori M."/>
        </authorList>
    </citation>
    <scope>NUCLEOTIDE SEQUENCE</scope>
    <source>
        <strain evidence="3">DSM 11371</strain>
    </source>
</reference>
<proteinExistence type="predicted"/>
<dbReference type="AlphaFoldDB" id="A0AA37HZM7"/>
<dbReference type="Proteomes" id="UP000887043">
    <property type="component" value="Unassembled WGS sequence"/>
</dbReference>
<dbReference type="EMBL" id="BPTR01000001">
    <property type="protein sequence ID" value="GJG28894.1"/>
    <property type="molecule type" value="Genomic_DNA"/>
</dbReference>
<keyword evidence="1" id="KW-0732">Signal</keyword>
<gene>
    <name evidence="3" type="ORF">PRRU23_25940</name>
</gene>
<feature type="signal peptide" evidence="1">
    <location>
        <begin position="1"/>
        <end position="18"/>
    </location>
</feature>
<evidence type="ECO:0000259" key="2">
    <source>
        <dbReference type="Pfam" id="PF18962"/>
    </source>
</evidence>
<evidence type="ECO:0000313" key="4">
    <source>
        <dbReference type="Proteomes" id="UP000887043"/>
    </source>
</evidence>
<name>A0AA37HZM7_SEGBR</name>
<dbReference type="InterPro" id="IPR026444">
    <property type="entry name" value="Secre_tail"/>
</dbReference>
<sequence>MKPLFLLMFSAIPFLSSAQGKIRYSYDMSGNRIERVIVMPKAKSNAAARHDSFTDDFGDRKVQIIPNYSQGTLRVSITKLHGDDCCDLAVYSSTGELVAQKKNAGSTTEFNLNGRPNGVYLLQVVFNGESSTWKIVKQ</sequence>
<dbReference type="Pfam" id="PF18962">
    <property type="entry name" value="Por_Secre_tail"/>
    <property type="match status" value="1"/>
</dbReference>
<dbReference type="NCBIfam" id="TIGR04183">
    <property type="entry name" value="Por_Secre_tail"/>
    <property type="match status" value="1"/>
</dbReference>
<protein>
    <recommendedName>
        <fullName evidence="2">Secretion system C-terminal sorting domain-containing protein</fullName>
    </recommendedName>
</protein>
<dbReference type="RefSeq" id="WP_039870278.1">
    <property type="nucleotide sequence ID" value="NZ_BPTR01000001.1"/>
</dbReference>
<evidence type="ECO:0000313" key="3">
    <source>
        <dbReference type="EMBL" id="GJG28894.1"/>
    </source>
</evidence>